<dbReference type="AlphaFoldDB" id="A0A0D0BPX0"/>
<dbReference type="Proteomes" id="UP000053593">
    <property type="component" value="Unassembled WGS sequence"/>
</dbReference>
<dbReference type="InterPro" id="IPR024983">
    <property type="entry name" value="CHAT_dom"/>
</dbReference>
<reference evidence="2 3" key="1">
    <citation type="submission" date="2014-04" db="EMBL/GenBank/DDBJ databases">
        <title>Evolutionary Origins and Diversification of the Mycorrhizal Mutualists.</title>
        <authorList>
            <consortium name="DOE Joint Genome Institute"/>
            <consortium name="Mycorrhizal Genomics Consortium"/>
            <person name="Kohler A."/>
            <person name="Kuo A."/>
            <person name="Nagy L.G."/>
            <person name="Floudas D."/>
            <person name="Copeland A."/>
            <person name="Barry K.W."/>
            <person name="Cichocki N."/>
            <person name="Veneault-Fourrey C."/>
            <person name="LaButti K."/>
            <person name="Lindquist E.A."/>
            <person name="Lipzen A."/>
            <person name="Lundell T."/>
            <person name="Morin E."/>
            <person name="Murat C."/>
            <person name="Riley R."/>
            <person name="Ohm R."/>
            <person name="Sun H."/>
            <person name="Tunlid A."/>
            <person name="Henrissat B."/>
            <person name="Grigoriev I.V."/>
            <person name="Hibbett D.S."/>
            <person name="Martin F."/>
        </authorList>
    </citation>
    <scope>NUCLEOTIDE SEQUENCE [LARGE SCALE GENOMIC DNA]</scope>
    <source>
        <strain evidence="2 3">FD-317 M1</strain>
    </source>
</reference>
<dbReference type="EMBL" id="KN834793">
    <property type="protein sequence ID" value="KIK57126.1"/>
    <property type="molecule type" value="Genomic_DNA"/>
</dbReference>
<dbReference type="Pfam" id="PF12770">
    <property type="entry name" value="CHAT"/>
    <property type="match status" value="1"/>
</dbReference>
<dbReference type="OrthoDB" id="2871604at2759"/>
<evidence type="ECO:0000313" key="3">
    <source>
        <dbReference type="Proteomes" id="UP000053593"/>
    </source>
</evidence>
<name>A0A0D0BPX0_9AGAR</name>
<dbReference type="Gene3D" id="1.25.40.10">
    <property type="entry name" value="Tetratricopeptide repeat domain"/>
    <property type="match status" value="1"/>
</dbReference>
<keyword evidence="3" id="KW-1185">Reference proteome</keyword>
<proteinExistence type="predicted"/>
<evidence type="ECO:0000313" key="2">
    <source>
        <dbReference type="EMBL" id="KIK57126.1"/>
    </source>
</evidence>
<accession>A0A0D0BPX0</accession>
<feature type="domain" description="CHAT" evidence="1">
    <location>
        <begin position="644"/>
        <end position="939"/>
    </location>
</feature>
<dbReference type="InterPro" id="IPR011990">
    <property type="entry name" value="TPR-like_helical_dom_sf"/>
</dbReference>
<gene>
    <name evidence="2" type="ORF">GYMLUDRAFT_247379</name>
</gene>
<dbReference type="SUPFAM" id="SSF48452">
    <property type="entry name" value="TPR-like"/>
    <property type="match status" value="1"/>
</dbReference>
<dbReference type="SUPFAM" id="SSF81901">
    <property type="entry name" value="HCP-like"/>
    <property type="match status" value="1"/>
</dbReference>
<protein>
    <submittedName>
        <fullName evidence="2">Unplaced genomic scaffold GYMLUscaffold_45, whole genome shotgun sequence</fullName>
    </submittedName>
</protein>
<sequence length="940" mass="104963">MDKDWSEERVSTLQELAKSLECDWKQGMAKADEFLDVWDDIVSIVPEDNPGRYSLLSQATEDIEAALASTTEPSDRLSILKSLGNIHTELCYYNNRISDVATGKQIQIFKEMVALSPSASDSWALAHFNLGFAYGICYRRHGKLPDLDSAIKHSLEGLSGPFRATTLRPTIIFRVGKWLFERFEATGVLQDLSQAIINFEASVDENGVEEWEVFQCLGGALASRSTVSRNVIDIEVAVELRRVAVELIPPVHPAFASFLSNLGLSLHQRYEALHNMDDLQQAIRYHQKALKLQPPPHTAVMIHNRLGGTLFDRFQCTFTENNIPDCKDWMDAVSHLTEATVAFPGTPDLAIFQMNLAKVLTYVPPNLVKRPPAIGSNMDGIKLLRQVVIRETAGPSLRFESAIRWAQFEHQHDRYSSALDGYLAAIELLPLLGWNGLAGRSRAESNTRLVWLSCDAASCAIQLNLLEKAIEISEHVRSHFWSGLSKFRIDIAELLKKDRALAQTLSDLGQKLEKASFLEQITGNMVSGGALRLGAIDVKSEEKASMYHQLSEDWNNCLEEVRKIDGYQQFLKQRPFGNLQHAASAGPIVVLIAGNFHSDALIVREGQDIKRVPLEKITGAEAAKIVMELHNEVVKKKRDWALQHILRRIWNDICEPVLRELDTTGPKKRIWWCPTGQLSFLPLHAAGDYNKKNKPKQSKSVPQKVISSYTISLGRLLDSRSQSSSSPSISSFLFANNGQKPEYASEFEALNFVSDEMQAINEVLGSSKRATFLNDCTPSSVLSELDTHNHIHFSCHGKQNQVNPLWSSLLLVDEPLTLYRLLDYQISELRSRPNLELAYLSACETATGSGYLSDQATHLAAGMQFIGFKRVIATLWPMQDKFSISVSGHFYKLLTKLSAESEDGAISWDAGVALHEALSEAIKGDSTNLWGWVPYIHIGV</sequence>
<organism evidence="2 3">
    <name type="scientific">Collybiopsis luxurians FD-317 M1</name>
    <dbReference type="NCBI Taxonomy" id="944289"/>
    <lineage>
        <taxon>Eukaryota</taxon>
        <taxon>Fungi</taxon>
        <taxon>Dikarya</taxon>
        <taxon>Basidiomycota</taxon>
        <taxon>Agaricomycotina</taxon>
        <taxon>Agaricomycetes</taxon>
        <taxon>Agaricomycetidae</taxon>
        <taxon>Agaricales</taxon>
        <taxon>Marasmiineae</taxon>
        <taxon>Omphalotaceae</taxon>
        <taxon>Collybiopsis</taxon>
        <taxon>Collybiopsis luxurians</taxon>
    </lineage>
</organism>
<dbReference type="HOGENOM" id="CLU_001305_5_1_1"/>
<evidence type="ECO:0000259" key="1">
    <source>
        <dbReference type="Pfam" id="PF12770"/>
    </source>
</evidence>